<evidence type="ECO:0000256" key="4">
    <source>
        <dbReference type="SAM" id="MobiDB-lite"/>
    </source>
</evidence>
<feature type="region of interest" description="Disordered" evidence="4">
    <location>
        <begin position="368"/>
        <end position="452"/>
    </location>
</feature>
<dbReference type="InterPro" id="IPR013517">
    <property type="entry name" value="FG-GAP"/>
</dbReference>
<dbReference type="Gene3D" id="2.60.40.10">
    <property type="entry name" value="Immunoglobulins"/>
    <property type="match status" value="1"/>
</dbReference>
<dbReference type="AlphaFoldDB" id="A0AAU7ANZ6"/>
<feature type="compositionally biased region" description="Pro residues" evidence="4">
    <location>
        <begin position="963"/>
        <end position="972"/>
    </location>
</feature>
<protein>
    <recommendedName>
        <fullName evidence="6">Abnormal spindle-like microcephaly-associated protein ASH domain-containing protein</fullName>
    </recommendedName>
</protein>
<feature type="region of interest" description="Disordered" evidence="4">
    <location>
        <begin position="255"/>
        <end position="277"/>
    </location>
</feature>
<dbReference type="KEGG" id="parq:DSM112329_00029"/>
<evidence type="ECO:0008006" key="6">
    <source>
        <dbReference type="Google" id="ProtNLM"/>
    </source>
</evidence>
<dbReference type="SUPFAM" id="SSF69318">
    <property type="entry name" value="Integrin alpha N-terminal domain"/>
    <property type="match status" value="3"/>
</dbReference>
<dbReference type="InterPro" id="IPR028994">
    <property type="entry name" value="Integrin_alpha_N"/>
</dbReference>
<evidence type="ECO:0000256" key="3">
    <source>
        <dbReference type="ARBA" id="ARBA00023180"/>
    </source>
</evidence>
<dbReference type="Pfam" id="PF13517">
    <property type="entry name" value="FG-GAP_3"/>
    <property type="match status" value="4"/>
</dbReference>
<sequence>MRVVLTEGRALRTAGAAFALVLAFAGLGAQTAGAYSPVFSSSVPPATGVNPFSVAVGDLNGDGIPDLVTANLSSNNVSVLLGDEAGSTGKGDGTFTASPESPQTGSNPYSVAVGDLNGDTIPDLVTANLSSSNVSVLLGDEAGSTGRGDGTFTASLESPSTGTSPFSVAVGDLNGDTIPDLVTANAGSSNVSVLLGDEAGSTGKGDGTFTASLESPSTGTGPFSVAVGDLNGDTIPDLVTANVNSNDVSVLLGDEAGSTGKGDGTFTASPESPSTGSNPYSVAVGDLNGDTIPDLVTANPGSDSVSVLLGDEAGGTGRGDGTFTASPESPATGTDPYSVAVGDLNGDTIPDLVTANLNSNNVSVLLGDEAGSTGKGDGTFTASPESPRTGPSPRSVAVGDLNGDTIPDLVTANQNSNNVSVLLGDEAGSTGNGDGTFTASPESPQTGSNPYSVAVGDLNGDTIPDLVTANADSNDVSVLLGDEAGSTGKGDGTFTASPESPATGASPFSVAVGDLDGDGIPDLVTANANSNDVSVLLGDEAGSTGKGDGTFTASPESPATGSLPYSVAVGDLNGDTIPDLVTANLSSNDVSVLLGDEAGSTGRGDGTFTASLESPATGSLPYSVAVGDLNGDTIPDLVTANLSSNDVSVLLGNEAGSTGRGDGTFTASLESPATGTDPFSVAVGDLNGDTIPDLVTANLGSSSVSVLLGDEAGSTGKGDGTFTASPESPATGANPYSVAVGDLNGDTIPDLVTANGGSNSVSVLLGDEAGSTGKGDGTFTASPQSPATGNSPRSVAVGDLNGDGFRDLVTANAGANTATVMLQLPPAPPGVVSVAPGSVAFAATRAGASSVAGAVTFSNMTGAAVSVTGVTISGADAGQFAVDADGCSGTSVADGGSCVVQVVFAPGAAGSFSASLDVASSDPVSPTVSVALSGTGTRAGGGGGGSTPTTPPTPVTPTTPDAPTTPTPPGVPTTPAGPGGSGGTGGGASGGGGGGQPAGGTPSTGTGGPTGIGIGAGGAIGGGDGPVGLPGQLPSQLQVLRARVLSAGGLLRAVGLGRSLDVLAVIGPRASGVLSGSFLSGGRTTRFTVPVPKSGGPVKIRVRLPAGRAKSGIVTLSYAGDADTAAEIVRLRAASGRALLAVTQASVSGGVLKVSGTVDRRAKGVVRVAFLAEKAGRLYAVTARGLIKGGRWSVSRTLPAGVAAVGTLSVQYTGNQLRGIRGEQRVKPLAGARRRR</sequence>
<feature type="region of interest" description="Disordered" evidence="4">
    <location>
        <begin position="711"/>
        <end position="736"/>
    </location>
</feature>
<feature type="compositionally biased region" description="Polar residues" evidence="4">
    <location>
        <begin position="779"/>
        <end position="793"/>
    </location>
</feature>
<dbReference type="SMART" id="SM00191">
    <property type="entry name" value="Int_alpha"/>
    <property type="match status" value="11"/>
</dbReference>
<keyword evidence="2" id="KW-0677">Repeat</keyword>
<feature type="region of interest" description="Disordered" evidence="4">
    <location>
        <begin position="766"/>
        <end position="794"/>
    </location>
</feature>
<dbReference type="Pfam" id="PF01839">
    <property type="entry name" value="FG-GAP"/>
    <property type="match status" value="4"/>
</dbReference>
<feature type="compositionally biased region" description="Polar residues" evidence="4">
    <location>
        <begin position="551"/>
        <end position="560"/>
    </location>
</feature>
<dbReference type="InterPro" id="IPR013519">
    <property type="entry name" value="Int_alpha_beta-p"/>
</dbReference>
<reference evidence="5" key="1">
    <citation type="submission" date="2022-12" db="EMBL/GenBank/DDBJ databases">
        <title>Paraconexibacter alkalitolerans sp. nov. and Baekduia alba sp. nov., isolated from soil and emended description of the genera Paraconexibacter (Chun et al., 2020) and Baekduia (An et al., 2020).</title>
        <authorList>
            <person name="Vieira S."/>
            <person name="Huber K.J."/>
            <person name="Geppert A."/>
            <person name="Wolf J."/>
            <person name="Neumann-Schaal M."/>
            <person name="Muesken M."/>
            <person name="Overmann J."/>
        </authorList>
    </citation>
    <scope>NUCLEOTIDE SEQUENCE</scope>
    <source>
        <strain evidence="5">AEG42_29</strain>
    </source>
</reference>
<dbReference type="Gene3D" id="2.130.10.130">
    <property type="entry name" value="Integrin alpha, N-terminal"/>
    <property type="match status" value="4"/>
</dbReference>
<dbReference type="GO" id="GO:0005975">
    <property type="term" value="P:carbohydrate metabolic process"/>
    <property type="evidence" value="ECO:0007669"/>
    <property type="project" value="UniProtKB-ARBA"/>
</dbReference>
<proteinExistence type="predicted"/>
<evidence type="ECO:0000313" key="5">
    <source>
        <dbReference type="EMBL" id="XAY03217.1"/>
    </source>
</evidence>
<feature type="compositionally biased region" description="Gly residues" evidence="4">
    <location>
        <begin position="977"/>
        <end position="998"/>
    </location>
</feature>
<dbReference type="Gene3D" id="2.30.30.100">
    <property type="match status" value="1"/>
</dbReference>
<feature type="compositionally biased region" description="Gly residues" evidence="4">
    <location>
        <begin position="937"/>
        <end position="946"/>
    </location>
</feature>
<feature type="region of interest" description="Disordered" evidence="4">
    <location>
        <begin position="916"/>
        <end position="1027"/>
    </location>
</feature>
<name>A0AAU7ANZ6_9ACTN</name>
<dbReference type="NCBIfam" id="NF012200">
    <property type="entry name" value="choice_anch_D"/>
    <property type="match status" value="1"/>
</dbReference>
<feature type="compositionally biased region" description="Polar residues" evidence="4">
    <location>
        <begin position="435"/>
        <end position="451"/>
    </location>
</feature>
<dbReference type="PANTHER" id="PTHR46580">
    <property type="entry name" value="SENSOR KINASE-RELATED"/>
    <property type="match status" value="1"/>
</dbReference>
<dbReference type="InterPro" id="IPR013783">
    <property type="entry name" value="Ig-like_fold"/>
</dbReference>
<keyword evidence="1" id="KW-0732">Signal</keyword>
<organism evidence="5">
    <name type="scientific">Paraconexibacter sp. AEG42_29</name>
    <dbReference type="NCBI Taxonomy" id="2997339"/>
    <lineage>
        <taxon>Bacteria</taxon>
        <taxon>Bacillati</taxon>
        <taxon>Actinomycetota</taxon>
        <taxon>Thermoleophilia</taxon>
        <taxon>Solirubrobacterales</taxon>
        <taxon>Paraconexibacteraceae</taxon>
        <taxon>Paraconexibacter</taxon>
    </lineage>
</organism>
<dbReference type="EMBL" id="CP114014">
    <property type="protein sequence ID" value="XAY03217.1"/>
    <property type="molecule type" value="Genomic_DNA"/>
</dbReference>
<feature type="region of interest" description="Disordered" evidence="4">
    <location>
        <begin position="483"/>
        <end position="508"/>
    </location>
</feature>
<feature type="region of interest" description="Disordered" evidence="4">
    <location>
        <begin position="538"/>
        <end position="562"/>
    </location>
</feature>
<feature type="compositionally biased region" description="Polar residues" evidence="4">
    <location>
        <begin position="922"/>
        <end position="932"/>
    </location>
</feature>
<gene>
    <name evidence="5" type="ORF">DSM112329_00029</name>
</gene>
<keyword evidence="3" id="KW-0325">Glycoprotein</keyword>
<feature type="compositionally biased region" description="Gly residues" evidence="4">
    <location>
        <begin position="1005"/>
        <end position="1027"/>
    </location>
</feature>
<evidence type="ECO:0000256" key="1">
    <source>
        <dbReference type="ARBA" id="ARBA00022729"/>
    </source>
</evidence>
<dbReference type="PANTHER" id="PTHR46580:SF2">
    <property type="entry name" value="MAM DOMAIN-CONTAINING PROTEIN"/>
    <property type="match status" value="1"/>
</dbReference>
<dbReference type="RefSeq" id="WP_354699774.1">
    <property type="nucleotide sequence ID" value="NZ_CP114014.1"/>
</dbReference>
<accession>A0AAU7ANZ6</accession>
<feature type="compositionally biased region" description="Polar residues" evidence="4">
    <location>
        <begin position="411"/>
        <end position="420"/>
    </location>
</feature>
<feature type="compositionally biased region" description="Polar residues" evidence="4">
    <location>
        <begin position="266"/>
        <end position="277"/>
    </location>
</feature>
<evidence type="ECO:0000256" key="2">
    <source>
        <dbReference type="ARBA" id="ARBA00022737"/>
    </source>
</evidence>
<feature type="region of interest" description="Disordered" evidence="4">
    <location>
        <begin position="313"/>
        <end position="334"/>
    </location>
</feature>